<comment type="caution">
    <text evidence="2">The sequence shown here is derived from an EMBL/GenBank/DDBJ whole genome shotgun (WGS) entry which is preliminary data.</text>
</comment>
<proteinExistence type="predicted"/>
<reference evidence="2 3" key="1">
    <citation type="submission" date="2017-08" db="EMBL/GenBank/DDBJ databases">
        <title>Fine stratification of microbial communities through a metagenomic profile of the photic zone.</title>
        <authorList>
            <person name="Haro-Moreno J.M."/>
            <person name="Lopez-Perez M."/>
            <person name="De La Torre J."/>
            <person name="Picazo A."/>
            <person name="Camacho A."/>
            <person name="Rodriguez-Valera F."/>
        </authorList>
    </citation>
    <scope>NUCLEOTIDE SEQUENCE [LARGE SCALE GENOMIC DNA]</scope>
    <source>
        <strain evidence="2">MED-G24</strain>
    </source>
</reference>
<dbReference type="EMBL" id="NTKD01000038">
    <property type="protein sequence ID" value="PDH38248.1"/>
    <property type="molecule type" value="Genomic_DNA"/>
</dbReference>
<evidence type="ECO:0000313" key="2">
    <source>
        <dbReference type="EMBL" id="PDH38248.1"/>
    </source>
</evidence>
<gene>
    <name evidence="2" type="ORF">CNE99_07110</name>
</gene>
<dbReference type="CDD" id="cd00829">
    <property type="entry name" value="SCP-x_thiolase"/>
    <property type="match status" value="1"/>
</dbReference>
<dbReference type="AlphaFoldDB" id="A0A2A5WPQ5"/>
<dbReference type="PANTHER" id="PTHR42870:SF1">
    <property type="entry name" value="NON-SPECIFIC LIPID-TRANSFER PROTEIN-LIKE 2"/>
    <property type="match status" value="1"/>
</dbReference>
<dbReference type="InterPro" id="IPR016039">
    <property type="entry name" value="Thiolase-like"/>
</dbReference>
<dbReference type="SUPFAM" id="SSF53901">
    <property type="entry name" value="Thiolase-like"/>
    <property type="match status" value="2"/>
</dbReference>
<dbReference type="GO" id="GO:0016746">
    <property type="term" value="F:acyltransferase activity"/>
    <property type="evidence" value="ECO:0007669"/>
    <property type="project" value="InterPro"/>
</dbReference>
<evidence type="ECO:0000259" key="1">
    <source>
        <dbReference type="Pfam" id="PF22691"/>
    </source>
</evidence>
<sequence>MKQSRLAAIVGIHEFRDRDVMGELSALQIKAQSAARALADAGLNWSDVDAIYDAGEGGGMSGLNISEYFGIRPRVIDTTAVGGSSYQFHAAHALRDIAAGKARLALLTYGSTAHSDRRAIGVGGRAAGGLHPADNLDGFAGSTLIANYAMVAQRHMFDHGTTSAQLAEISVATRLHAMRNPDAVRAMEDLEFLDIRETTIDDVLNSRVIADPLHLLECCMISDGGGALVIAAADVARDCRKKPVWIIGTGEATRYPTMGGDITTSAAVESGAIAFAEAGVTPSEIDIAMIYDSFSITVLTLLEDLGFCDKGEGGSYVTGGRLRFDRPSEGPALNTDGGGLSSNHPGMRGIFLLLEATRQLRGESTAQVDNAKLSIAHGNGGMLGSRHTGGTIILAAD</sequence>
<organism evidence="2 3">
    <name type="scientific">OM182 bacterium MED-G24</name>
    <dbReference type="NCBI Taxonomy" id="1986255"/>
    <lineage>
        <taxon>Bacteria</taxon>
        <taxon>Pseudomonadati</taxon>
        <taxon>Pseudomonadota</taxon>
        <taxon>Gammaproteobacteria</taxon>
        <taxon>OMG group</taxon>
        <taxon>OM182 clade</taxon>
    </lineage>
</organism>
<accession>A0A2A5WPQ5</accession>
<dbReference type="InterPro" id="IPR055140">
    <property type="entry name" value="Thiolase_C_2"/>
</dbReference>
<dbReference type="Proteomes" id="UP000219327">
    <property type="component" value="Unassembled WGS sequence"/>
</dbReference>
<dbReference type="Pfam" id="PF22691">
    <property type="entry name" value="Thiolase_C_1"/>
    <property type="match status" value="1"/>
</dbReference>
<feature type="domain" description="Thiolase C-terminal" evidence="1">
    <location>
        <begin position="255"/>
        <end position="388"/>
    </location>
</feature>
<name>A0A2A5WPQ5_9GAMM</name>
<evidence type="ECO:0000313" key="3">
    <source>
        <dbReference type="Proteomes" id="UP000219327"/>
    </source>
</evidence>
<dbReference type="PANTHER" id="PTHR42870">
    <property type="entry name" value="ACETYL-COA C-ACETYLTRANSFERASE"/>
    <property type="match status" value="1"/>
</dbReference>
<dbReference type="Gene3D" id="3.40.47.10">
    <property type="match status" value="1"/>
</dbReference>
<protein>
    <submittedName>
        <fullName evidence="2">Thiolase</fullName>
    </submittedName>
</protein>